<gene>
    <name evidence="2" type="ORF">PG997_002795</name>
</gene>
<evidence type="ECO:0008006" key="4">
    <source>
        <dbReference type="Google" id="ProtNLM"/>
    </source>
</evidence>
<proteinExistence type="predicted"/>
<dbReference type="PANTHER" id="PTHR21310">
    <property type="entry name" value="AMINOGLYCOSIDE PHOSPHOTRANSFERASE-RELATED-RELATED"/>
    <property type="match status" value="1"/>
</dbReference>
<dbReference type="GeneID" id="92040170"/>
<comment type="caution">
    <text evidence="2">The sequence shown here is derived from an EMBL/GenBank/DDBJ whole genome shotgun (WGS) entry which is preliminary data.</text>
</comment>
<dbReference type="PANTHER" id="PTHR21310:SF56">
    <property type="entry name" value="AMINOGLYCOSIDE PHOSPHOTRANSFERASE DOMAIN-CONTAINING PROTEIN"/>
    <property type="match status" value="1"/>
</dbReference>
<dbReference type="InterPro" id="IPR051678">
    <property type="entry name" value="AGP_Transferase"/>
</dbReference>
<evidence type="ECO:0000313" key="3">
    <source>
        <dbReference type="Proteomes" id="UP001433268"/>
    </source>
</evidence>
<reference evidence="2 3" key="1">
    <citation type="submission" date="2023-01" db="EMBL/GenBank/DDBJ databases">
        <title>Analysis of 21 Apiospora genomes using comparative genomics revels a genus with tremendous synthesis potential of carbohydrate active enzymes and secondary metabolites.</title>
        <authorList>
            <person name="Sorensen T."/>
        </authorList>
    </citation>
    <scope>NUCLEOTIDE SEQUENCE [LARGE SCALE GENOMIC DNA]</scope>
    <source>
        <strain evidence="2 3">CBS 114990</strain>
    </source>
</reference>
<sequence length="471" mass="52318">MPTSQSHSSTQSNMGDSGEYATSFEERRPKILEICQDLWPGAAISITSPSGGDRSVEEYFIAVSYSSYLDGMNQHLNHDRYVLQIPRRPDEVADRAAVLGHIDVFGGEGVQLLTPEAFHVNRTPDNPLGRPYLILTEHPGCNLGKVYQNMSQEQKIKVATELGRAFCELQVDPAPFCGYPSTDPNEDDGEGRCIKPFQIKKNDNEADSTDWDAMMNFLPADVDHTEEDPAAALTRASFLKDGTPHLKARQIVRLSFLRWIHHNRHSSSSSSTAPWKRDANERLLQRSLAVLEEIMRRNPDVFDSDHICLHNPALGAAENILVEFAGDEGRERESGAPQIMGIVDWASTAFEPRFAGCRPPDWLWSFPRRRRRRNDPVRGPPGPRRVLEQLPRSNAGGGHRVVPPAGPVGTAGPARPTDARRRRRGEARLRRGGRAGVLPGRVRRRGSVCAAVLRGREGVVALVRCRPTTTS</sequence>
<keyword evidence="3" id="KW-1185">Reference proteome</keyword>
<dbReference type="RefSeq" id="XP_066670728.1">
    <property type="nucleotide sequence ID" value="XM_066807110.1"/>
</dbReference>
<name>A0ABR1WXE2_9PEZI</name>
<feature type="region of interest" description="Disordered" evidence="1">
    <location>
        <begin position="1"/>
        <end position="21"/>
    </location>
</feature>
<protein>
    <recommendedName>
        <fullName evidence="4">Aminoglycoside phosphotransferase domain-containing protein</fullName>
    </recommendedName>
</protein>
<evidence type="ECO:0000256" key="1">
    <source>
        <dbReference type="SAM" id="MobiDB-lite"/>
    </source>
</evidence>
<feature type="compositionally biased region" description="Basic residues" evidence="1">
    <location>
        <begin position="420"/>
        <end position="433"/>
    </location>
</feature>
<dbReference type="EMBL" id="JAQQWN010000004">
    <property type="protein sequence ID" value="KAK8087834.1"/>
    <property type="molecule type" value="Genomic_DNA"/>
</dbReference>
<organism evidence="2 3">
    <name type="scientific">Apiospora hydei</name>
    <dbReference type="NCBI Taxonomy" id="1337664"/>
    <lineage>
        <taxon>Eukaryota</taxon>
        <taxon>Fungi</taxon>
        <taxon>Dikarya</taxon>
        <taxon>Ascomycota</taxon>
        <taxon>Pezizomycotina</taxon>
        <taxon>Sordariomycetes</taxon>
        <taxon>Xylariomycetidae</taxon>
        <taxon>Amphisphaeriales</taxon>
        <taxon>Apiosporaceae</taxon>
        <taxon>Apiospora</taxon>
    </lineage>
</organism>
<feature type="compositionally biased region" description="Polar residues" evidence="1">
    <location>
        <begin position="1"/>
        <end position="15"/>
    </location>
</feature>
<feature type="compositionally biased region" description="Low complexity" evidence="1">
    <location>
        <begin position="400"/>
        <end position="416"/>
    </location>
</feature>
<accession>A0ABR1WXE2</accession>
<evidence type="ECO:0000313" key="2">
    <source>
        <dbReference type="EMBL" id="KAK8087834.1"/>
    </source>
</evidence>
<dbReference type="Proteomes" id="UP001433268">
    <property type="component" value="Unassembled WGS sequence"/>
</dbReference>
<feature type="region of interest" description="Disordered" evidence="1">
    <location>
        <begin position="371"/>
        <end position="438"/>
    </location>
</feature>